<name>A0A0W0FUI2_MONRR</name>
<evidence type="ECO:0000313" key="2">
    <source>
        <dbReference type="Proteomes" id="UP000054988"/>
    </source>
</evidence>
<dbReference type="Proteomes" id="UP000054988">
    <property type="component" value="Unassembled WGS sequence"/>
</dbReference>
<dbReference type="EMBL" id="LATX01001611">
    <property type="protein sequence ID" value="KTB40047.1"/>
    <property type="molecule type" value="Genomic_DNA"/>
</dbReference>
<accession>A0A0W0FUI2</accession>
<protein>
    <submittedName>
        <fullName evidence="1">Uncharacterized protein</fullName>
    </submittedName>
</protein>
<dbReference type="AlphaFoldDB" id="A0A0W0FUI2"/>
<reference evidence="1 2" key="1">
    <citation type="submission" date="2015-12" db="EMBL/GenBank/DDBJ databases">
        <title>Draft genome sequence of Moniliophthora roreri, the causal agent of frosty pod rot of cacao.</title>
        <authorList>
            <person name="Aime M.C."/>
            <person name="Diaz-Valderrama J.R."/>
            <person name="Kijpornyongpan T."/>
            <person name="Phillips-Mora W."/>
        </authorList>
    </citation>
    <scope>NUCLEOTIDE SEQUENCE [LARGE SCALE GENOMIC DNA]</scope>
    <source>
        <strain evidence="1 2">MCA 2952</strain>
    </source>
</reference>
<gene>
    <name evidence="1" type="ORF">WG66_7329</name>
</gene>
<organism evidence="1 2">
    <name type="scientific">Moniliophthora roreri</name>
    <name type="common">Frosty pod rot fungus</name>
    <name type="synonym">Monilia roreri</name>
    <dbReference type="NCBI Taxonomy" id="221103"/>
    <lineage>
        <taxon>Eukaryota</taxon>
        <taxon>Fungi</taxon>
        <taxon>Dikarya</taxon>
        <taxon>Basidiomycota</taxon>
        <taxon>Agaricomycotina</taxon>
        <taxon>Agaricomycetes</taxon>
        <taxon>Agaricomycetidae</taxon>
        <taxon>Agaricales</taxon>
        <taxon>Marasmiineae</taxon>
        <taxon>Marasmiaceae</taxon>
        <taxon>Moniliophthora</taxon>
    </lineage>
</organism>
<proteinExistence type="predicted"/>
<sequence>MDTRLRKEKIQIIESRTPGNVDTCADVYLSHSFVIF</sequence>
<evidence type="ECO:0000313" key="1">
    <source>
        <dbReference type="EMBL" id="KTB40047.1"/>
    </source>
</evidence>
<comment type="caution">
    <text evidence="1">The sequence shown here is derived from an EMBL/GenBank/DDBJ whole genome shotgun (WGS) entry which is preliminary data.</text>
</comment>